<feature type="domain" description="VTT" evidence="8">
    <location>
        <begin position="36"/>
        <end position="159"/>
    </location>
</feature>
<evidence type="ECO:0000256" key="6">
    <source>
        <dbReference type="ARBA" id="ARBA00023136"/>
    </source>
</evidence>
<feature type="transmembrane region" description="Helical" evidence="7">
    <location>
        <begin position="15"/>
        <end position="36"/>
    </location>
</feature>
<dbReference type="RefSeq" id="WP_179355451.1">
    <property type="nucleotide sequence ID" value="NZ_CP058627.1"/>
</dbReference>
<keyword evidence="3 7" id="KW-1003">Cell membrane</keyword>
<evidence type="ECO:0000259" key="8">
    <source>
        <dbReference type="Pfam" id="PF09335"/>
    </source>
</evidence>
<dbReference type="InterPro" id="IPR032816">
    <property type="entry name" value="VTT_dom"/>
</dbReference>
<gene>
    <name evidence="9" type="ORF">HQ393_12260</name>
</gene>
<dbReference type="PANTHER" id="PTHR30353">
    <property type="entry name" value="INNER MEMBRANE PROTEIN DEDA-RELATED"/>
    <property type="match status" value="1"/>
</dbReference>
<keyword evidence="10" id="KW-1185">Reference proteome</keyword>
<dbReference type="KEGG" id="chiz:HQ393_12260"/>
<evidence type="ECO:0000313" key="10">
    <source>
        <dbReference type="Proteomes" id="UP000509597"/>
    </source>
</evidence>
<proteinExistence type="inferred from homology"/>
<evidence type="ECO:0000256" key="4">
    <source>
        <dbReference type="ARBA" id="ARBA00022692"/>
    </source>
</evidence>
<dbReference type="Pfam" id="PF09335">
    <property type="entry name" value="VTT_dom"/>
    <property type="match status" value="1"/>
</dbReference>
<dbReference type="AlphaFoldDB" id="A0A7H9BKD4"/>
<dbReference type="PANTHER" id="PTHR30353:SF15">
    <property type="entry name" value="INNER MEMBRANE PROTEIN YABI"/>
    <property type="match status" value="1"/>
</dbReference>
<keyword evidence="4 7" id="KW-0812">Transmembrane</keyword>
<organism evidence="9 10">
    <name type="scientific">Chitinibacter bivalviorum</name>
    <dbReference type="NCBI Taxonomy" id="2739434"/>
    <lineage>
        <taxon>Bacteria</taxon>
        <taxon>Pseudomonadati</taxon>
        <taxon>Pseudomonadota</taxon>
        <taxon>Betaproteobacteria</taxon>
        <taxon>Neisseriales</taxon>
        <taxon>Chitinibacteraceae</taxon>
        <taxon>Chitinibacter</taxon>
    </lineage>
</organism>
<keyword evidence="6 7" id="KW-0472">Membrane</keyword>
<comment type="subcellular location">
    <subcellularLocation>
        <location evidence="1 7">Cell membrane</location>
        <topology evidence="1 7">Multi-pass membrane protein</topology>
    </subcellularLocation>
</comment>
<dbReference type="Proteomes" id="UP000509597">
    <property type="component" value="Chromosome"/>
</dbReference>
<evidence type="ECO:0000256" key="1">
    <source>
        <dbReference type="ARBA" id="ARBA00004651"/>
    </source>
</evidence>
<evidence type="ECO:0000313" key="9">
    <source>
        <dbReference type="EMBL" id="QLG88949.1"/>
    </source>
</evidence>
<feature type="transmembrane region" description="Helical" evidence="7">
    <location>
        <begin position="56"/>
        <end position="77"/>
    </location>
</feature>
<reference evidence="9 10" key="1">
    <citation type="submission" date="2020-07" db="EMBL/GenBank/DDBJ databases">
        <title>Complete genome sequence of Chitinibacter sp. 2T18.</title>
        <authorList>
            <person name="Bae J.-W."/>
            <person name="Choi J.-W."/>
        </authorList>
    </citation>
    <scope>NUCLEOTIDE SEQUENCE [LARGE SCALE GENOMIC DNA]</scope>
    <source>
        <strain evidence="9 10">2T18</strain>
    </source>
</reference>
<feature type="transmembrane region" description="Helical" evidence="7">
    <location>
        <begin position="174"/>
        <end position="193"/>
    </location>
</feature>
<evidence type="ECO:0000256" key="5">
    <source>
        <dbReference type="ARBA" id="ARBA00022989"/>
    </source>
</evidence>
<evidence type="ECO:0000256" key="2">
    <source>
        <dbReference type="ARBA" id="ARBA00010792"/>
    </source>
</evidence>
<evidence type="ECO:0000256" key="3">
    <source>
        <dbReference type="ARBA" id="ARBA00022475"/>
    </source>
</evidence>
<evidence type="ECO:0000256" key="7">
    <source>
        <dbReference type="RuleBase" id="RU367016"/>
    </source>
</evidence>
<dbReference type="InterPro" id="IPR032818">
    <property type="entry name" value="DedA-like"/>
</dbReference>
<feature type="transmembrane region" description="Helical" evidence="7">
    <location>
        <begin position="140"/>
        <end position="168"/>
    </location>
</feature>
<comment type="similarity">
    <text evidence="2 7">Belongs to the DedA family.</text>
</comment>
<protein>
    <submittedName>
        <fullName evidence="9">DedA family protein</fullName>
    </submittedName>
</protein>
<sequence length="250" mass="26996">METWLHSLLAHSSELALLLLFIIVLAESTAIVGLLIPGTVLMLAMGALIGNGQMDFWVACAVGFIAALIGDGLSYWLGYRYRSQLHRLSIIRPHRRLLIQARLVLRHHGPVGIFVGRFLGPTRPVLPMVAGMLSMPRRRFWPACVLACLLWTPAYLMPGILAGAAIGLASDGLFSFPILLTLAAISVGLVLWLGTQAVRHSLRARALAGMPVHLSWGAPLSGIACAVAVWQIAVHPLAPIYGARVWQVLA</sequence>
<dbReference type="EMBL" id="CP058627">
    <property type="protein sequence ID" value="QLG88949.1"/>
    <property type="molecule type" value="Genomic_DNA"/>
</dbReference>
<feature type="transmembrane region" description="Helical" evidence="7">
    <location>
        <begin position="214"/>
        <end position="233"/>
    </location>
</feature>
<accession>A0A7H9BKD4</accession>
<name>A0A7H9BKD4_9NEIS</name>
<keyword evidence="5 7" id="KW-1133">Transmembrane helix</keyword>
<dbReference type="GO" id="GO:0005886">
    <property type="term" value="C:plasma membrane"/>
    <property type="evidence" value="ECO:0007669"/>
    <property type="project" value="UniProtKB-SubCell"/>
</dbReference>